<evidence type="ECO:0000313" key="2">
    <source>
        <dbReference type="EMBL" id="MEW9919591.1"/>
    </source>
</evidence>
<dbReference type="SUPFAM" id="SSF52096">
    <property type="entry name" value="ClpP/crotonase"/>
    <property type="match status" value="1"/>
</dbReference>
<keyword evidence="1" id="KW-0732">Signal</keyword>
<dbReference type="Proteomes" id="UP001556098">
    <property type="component" value="Unassembled WGS sequence"/>
</dbReference>
<feature type="chain" id="PRO_5046161438" description="Clp protease" evidence="1">
    <location>
        <begin position="28"/>
        <end position="214"/>
    </location>
</feature>
<dbReference type="InterPro" id="IPR029045">
    <property type="entry name" value="ClpP/crotonase-like_dom_sf"/>
</dbReference>
<organism evidence="2 3">
    <name type="scientific">Sulfitobacter sediminis</name>
    <dbReference type="NCBI Taxonomy" id="3234186"/>
    <lineage>
        <taxon>Bacteria</taxon>
        <taxon>Pseudomonadati</taxon>
        <taxon>Pseudomonadota</taxon>
        <taxon>Alphaproteobacteria</taxon>
        <taxon>Rhodobacterales</taxon>
        <taxon>Roseobacteraceae</taxon>
        <taxon>Sulfitobacter</taxon>
    </lineage>
</organism>
<dbReference type="EMBL" id="JBFNXX010000005">
    <property type="protein sequence ID" value="MEW9919591.1"/>
    <property type="molecule type" value="Genomic_DNA"/>
</dbReference>
<dbReference type="RefSeq" id="WP_367877298.1">
    <property type="nucleotide sequence ID" value="NZ_JBFNXX010000005.1"/>
</dbReference>
<name>A0ABV3RLN4_9RHOB</name>
<evidence type="ECO:0008006" key="4">
    <source>
        <dbReference type="Google" id="ProtNLM"/>
    </source>
</evidence>
<reference evidence="2 3" key="1">
    <citation type="submission" date="2024-07" db="EMBL/GenBank/DDBJ databases">
        <title>Marimonas sp.nov., isolated from tidal-flat sediment.</title>
        <authorList>
            <person name="Jayan J.N."/>
            <person name="Lee S.S."/>
        </authorList>
    </citation>
    <scope>NUCLEOTIDE SEQUENCE [LARGE SCALE GENOMIC DNA]</scope>
    <source>
        <strain evidence="2 3">MJW-29</strain>
    </source>
</reference>
<gene>
    <name evidence="2" type="ORF">AB2B41_08255</name>
</gene>
<keyword evidence="3" id="KW-1185">Reference proteome</keyword>
<protein>
    <recommendedName>
        <fullName evidence="4">Clp protease</fullName>
    </recommendedName>
</protein>
<dbReference type="Gene3D" id="3.90.226.10">
    <property type="entry name" value="2-enoyl-CoA Hydratase, Chain A, domain 1"/>
    <property type="match status" value="1"/>
</dbReference>
<feature type="signal peptide" evidence="1">
    <location>
        <begin position="1"/>
        <end position="27"/>
    </location>
</feature>
<sequence>MIRGGAAWIRRLAPALLCLALPGAALAERFSVSGERLIFDTIALVDGEPADISGDDVEQMRDVLRANPDIRVLEINSTGGGHYPSMELAALVIDFELDTHVEETCQSSCVPVFLGGAKRTMARGARIGFHQLSWDAEAVENYYNENREGFGWETPFDFAEWMYEDTQTETYNRLAYMVSRGVDPEFAIRTIRKPDTTLWFPYRSVLMAAGVLTD</sequence>
<proteinExistence type="predicted"/>
<accession>A0ABV3RLN4</accession>
<evidence type="ECO:0000313" key="3">
    <source>
        <dbReference type="Proteomes" id="UP001556098"/>
    </source>
</evidence>
<comment type="caution">
    <text evidence="2">The sequence shown here is derived from an EMBL/GenBank/DDBJ whole genome shotgun (WGS) entry which is preliminary data.</text>
</comment>
<evidence type="ECO:0000256" key="1">
    <source>
        <dbReference type="SAM" id="SignalP"/>
    </source>
</evidence>